<dbReference type="InterPro" id="IPR011856">
    <property type="entry name" value="tRNA_endonuc-like_dom_sf"/>
</dbReference>
<dbReference type="PANTHER" id="PTHR13070">
    <property type="entry name" value="TRNA-SPLICING ENDONUCLEASE SUBUNIT SEN34-RELATED"/>
    <property type="match status" value="1"/>
</dbReference>
<evidence type="ECO:0000256" key="5">
    <source>
        <dbReference type="ARBA" id="ARBA00034031"/>
    </source>
</evidence>
<sequence length="294" mass="33123">MESDDVNLPGTSTNTPCRVHFVNNSFVVFDRADADTLRDRYRMLADFGSSMEQLGSSSSNACYSYLLPEQVAISLEHGFINLLRLKWPVTTGNEEFVVSEQATKPEDECLELARRIVLGRKKKNLKRKINTGSSVPQIVDVSSITDEELDSALKEVQAASQTRDSVMIRMSSSHYDNYESIEFPEEFEDPEFRIRKVVFRDLWSRGFFITSGIRFGCHYLVYKGLPGSAHADFMVRCVDSEVDHSSSSLLSFARTSNQVCKKALIAFVSGGIHPQYLLVQSYTPLLSQDLDSIE</sequence>
<evidence type="ECO:0000313" key="7">
    <source>
        <dbReference type="EMBL" id="GMT33357.1"/>
    </source>
</evidence>
<dbReference type="AlphaFoldDB" id="A0AAV5WUC6"/>
<dbReference type="EC" id="4.6.1.16" evidence="2"/>
<evidence type="ECO:0000256" key="2">
    <source>
        <dbReference type="ARBA" id="ARBA00012573"/>
    </source>
</evidence>
<reference evidence="7" key="1">
    <citation type="submission" date="2023-10" db="EMBL/GenBank/DDBJ databases">
        <title>Genome assembly of Pristionchus species.</title>
        <authorList>
            <person name="Yoshida K."/>
            <person name="Sommer R.J."/>
        </authorList>
    </citation>
    <scope>NUCLEOTIDE SEQUENCE</scope>
    <source>
        <strain evidence="7">RS5133</strain>
    </source>
</reference>
<keyword evidence="4" id="KW-0456">Lyase</keyword>
<comment type="caution">
    <text evidence="7">The sequence shown here is derived from an EMBL/GenBank/DDBJ whole genome shotgun (WGS) entry which is preliminary data.</text>
</comment>
<evidence type="ECO:0000256" key="1">
    <source>
        <dbReference type="ARBA" id="ARBA00008078"/>
    </source>
</evidence>
<evidence type="ECO:0000259" key="6">
    <source>
        <dbReference type="Pfam" id="PF01974"/>
    </source>
</evidence>
<dbReference type="GO" id="GO:0000379">
    <property type="term" value="P:tRNA-type intron splice site recognition and cleavage"/>
    <property type="evidence" value="ECO:0007669"/>
    <property type="project" value="TreeGrafter"/>
</dbReference>
<dbReference type="CDD" id="cd22363">
    <property type="entry name" value="tRNA-intron_lyase_C"/>
    <property type="match status" value="1"/>
</dbReference>
<organism evidence="7 8">
    <name type="scientific">Pristionchus fissidentatus</name>
    <dbReference type="NCBI Taxonomy" id="1538716"/>
    <lineage>
        <taxon>Eukaryota</taxon>
        <taxon>Metazoa</taxon>
        <taxon>Ecdysozoa</taxon>
        <taxon>Nematoda</taxon>
        <taxon>Chromadorea</taxon>
        <taxon>Rhabditida</taxon>
        <taxon>Rhabditina</taxon>
        <taxon>Diplogasteromorpha</taxon>
        <taxon>Diplogasteroidea</taxon>
        <taxon>Neodiplogasteridae</taxon>
        <taxon>Pristionchus</taxon>
    </lineage>
</organism>
<evidence type="ECO:0000256" key="3">
    <source>
        <dbReference type="ARBA" id="ARBA00022694"/>
    </source>
</evidence>
<dbReference type="NCBIfam" id="TIGR00324">
    <property type="entry name" value="endA"/>
    <property type="match status" value="1"/>
</dbReference>
<comment type="catalytic activity">
    <reaction evidence="5">
        <text>pretRNA = a 3'-half-tRNA molecule with a 5'-OH end + a 5'-half-tRNA molecule with a 2',3'-cyclic phosphate end + an intron with a 2',3'-cyclic phosphate and a 5'-hydroxyl terminus.</text>
        <dbReference type="EC" id="4.6.1.16"/>
    </reaction>
</comment>
<dbReference type="InterPro" id="IPR006677">
    <property type="entry name" value="tRNA_intron_Endonuc_cat-like"/>
</dbReference>
<evidence type="ECO:0000313" key="8">
    <source>
        <dbReference type="Proteomes" id="UP001432322"/>
    </source>
</evidence>
<protein>
    <recommendedName>
        <fullName evidence="2">tRNA-intron lyase</fullName>
        <ecNumber evidence="2">4.6.1.16</ecNumber>
    </recommendedName>
</protein>
<proteinExistence type="inferred from homology"/>
<dbReference type="GO" id="GO:0000213">
    <property type="term" value="F:tRNA-intron lyase activity"/>
    <property type="evidence" value="ECO:0007669"/>
    <property type="project" value="UniProtKB-EC"/>
</dbReference>
<dbReference type="GO" id="GO:0005634">
    <property type="term" value="C:nucleus"/>
    <property type="evidence" value="ECO:0007669"/>
    <property type="project" value="UniProtKB-ARBA"/>
</dbReference>
<dbReference type="Proteomes" id="UP001432322">
    <property type="component" value="Unassembled WGS sequence"/>
</dbReference>
<dbReference type="InterPro" id="IPR036167">
    <property type="entry name" value="tRNA_intron_Endo_cat-like_sf"/>
</dbReference>
<dbReference type="EMBL" id="BTSY01000006">
    <property type="protein sequence ID" value="GMT33357.1"/>
    <property type="molecule type" value="Genomic_DNA"/>
</dbReference>
<dbReference type="InterPro" id="IPR006676">
    <property type="entry name" value="tRNA_splic"/>
</dbReference>
<dbReference type="PANTHER" id="PTHR13070:SF0">
    <property type="entry name" value="TRNA-SPLICING ENDONUCLEASE SUBUNIT SEN34"/>
    <property type="match status" value="1"/>
</dbReference>
<dbReference type="Gene3D" id="3.40.1350.10">
    <property type="match status" value="1"/>
</dbReference>
<gene>
    <name evidence="7" type="ORF">PFISCL1PPCAC_24654</name>
</gene>
<dbReference type="Pfam" id="PF01974">
    <property type="entry name" value="tRNA_int_endo"/>
    <property type="match status" value="1"/>
</dbReference>
<evidence type="ECO:0000256" key="4">
    <source>
        <dbReference type="ARBA" id="ARBA00023239"/>
    </source>
</evidence>
<comment type="similarity">
    <text evidence="1">Belongs to the tRNA-intron endonuclease family.</text>
</comment>
<name>A0AAV5WUC6_9BILA</name>
<dbReference type="SUPFAM" id="SSF53032">
    <property type="entry name" value="tRNA-intron endonuclease catalytic domain-like"/>
    <property type="match status" value="1"/>
</dbReference>
<feature type="domain" description="tRNA intron endonuclease catalytic" evidence="6">
    <location>
        <begin position="192"/>
        <end position="269"/>
    </location>
</feature>
<accession>A0AAV5WUC6</accession>
<keyword evidence="8" id="KW-1185">Reference proteome</keyword>
<keyword evidence="3" id="KW-0819">tRNA processing</keyword>
<dbReference type="GO" id="GO:0003676">
    <property type="term" value="F:nucleic acid binding"/>
    <property type="evidence" value="ECO:0007669"/>
    <property type="project" value="InterPro"/>
</dbReference>